<gene>
    <name evidence="3" type="ORF">ROI90_13700</name>
</gene>
<comment type="caution">
    <text evidence="3">The sequence shown here is derived from an EMBL/GenBank/DDBJ whole genome shotgun (WGS) entry which is preliminary data.</text>
</comment>
<feature type="chain" id="PRO_5045805645" evidence="1">
    <location>
        <begin position="25"/>
        <end position="861"/>
    </location>
</feature>
<keyword evidence="4" id="KW-1185">Reference proteome</keyword>
<evidence type="ECO:0000259" key="2">
    <source>
        <dbReference type="Pfam" id="PF01364"/>
    </source>
</evidence>
<reference evidence="3 4" key="1">
    <citation type="submission" date="2023-10" db="EMBL/GenBank/DDBJ databases">
        <title>Hymenobacter endophyticus sp. nov., an isolate from the leaf tissues of wheat.</title>
        <authorList>
            <person name="Dai Y."/>
        </authorList>
    </citation>
    <scope>NUCLEOTIDE SEQUENCE [LARGE SCALE GENOMIC DNA]</scope>
    <source>
        <strain evidence="3 4">ZK17L-C2</strain>
    </source>
</reference>
<protein>
    <submittedName>
        <fullName evidence="3">C25 family cysteine peptidase</fullName>
    </submittedName>
</protein>
<dbReference type="Gene3D" id="3.40.50.1460">
    <property type="match status" value="1"/>
</dbReference>
<name>A0ABU3TJE3_9BACT</name>
<evidence type="ECO:0000256" key="1">
    <source>
        <dbReference type="SAM" id="SignalP"/>
    </source>
</evidence>
<accession>A0ABU3TJE3</accession>
<keyword evidence="1" id="KW-0732">Signal</keyword>
<evidence type="ECO:0000313" key="3">
    <source>
        <dbReference type="EMBL" id="MDU0371457.1"/>
    </source>
</evidence>
<feature type="signal peptide" evidence="1">
    <location>
        <begin position="1"/>
        <end position="24"/>
    </location>
</feature>
<organism evidence="3 4">
    <name type="scientific">Hymenobacter endophyticus</name>
    <dbReference type="NCBI Taxonomy" id="3076335"/>
    <lineage>
        <taxon>Bacteria</taxon>
        <taxon>Pseudomonadati</taxon>
        <taxon>Bacteroidota</taxon>
        <taxon>Cytophagia</taxon>
        <taxon>Cytophagales</taxon>
        <taxon>Hymenobacteraceae</taxon>
        <taxon>Hymenobacter</taxon>
    </lineage>
</organism>
<evidence type="ECO:0000313" key="4">
    <source>
        <dbReference type="Proteomes" id="UP001250698"/>
    </source>
</evidence>
<dbReference type="InterPro" id="IPR029030">
    <property type="entry name" value="Caspase-like_dom_sf"/>
</dbReference>
<sequence length="861" mass="94994">MKQAYQKLWLLVLLLLLSASAVRAQSGPYGNEWIVPGQQYYKIQVAQNGIYRLDYQYLQRAGISGVSPERLQLWRRGKQVAIHVGGNTAALDNSTFVEFYGQRNDAALDRGMFKAAADQGQPLYSLFTDTSAYFLTWSAAVGKRMVQTNPSPTTAHPYRIHQPYQVFAQASYWVNDEENIYQPWAEAGEGFLSNQQARLFTPTGATSPTIQPVTMVLDSVWSVAAGTTAMMLDIQMVGGSMGQHISEIAVVSSSGTRVLGQLTFTNFANTRGRFPLLASDRSADGKVRITITQKGTGVRPTWGDRAQAAFVRIRHAQTNRWLTRRRQAYFSNDSTLAGSAYFVLDSIPASVRGFDVTDAYNVTRIEGNAGATATQRGFGFPNTVNRTRNLLLFDTSQPLVPQPARRIVFRNISPAAHNFIIVSHPILMKPAGGIANPVRAYAQYRASAVGGGWDTIVVTSQQLYDQFHYGEMSTLAVRQFTLWMMAGSTRPQSLLLLGKGIGVTENSCGFLRQRPDYFGDCSGLNPVRNLVPASTRGVSDAFFTADWPNGSYQARMNTGRVAARTPQQVVNYLNKLKEHEGLGFEPWRKNVIHMFGNLYPYEIAQFESYVDSYATYVQKPPFAGTVIKKYRRPDYPGRLPGEAPPLNLAADFNNGVGFISYFGHGGPNNLAWNVARINDATTGFANKGKYPIWYVSGCSAGNSFTAAGSFGGEDYLLAEEKGIIGFLSDSDLSFDNELHEMHTEMVKLLFADDAWYGKPVAEVQREVTRRLQAANPTASKIAMLMNTIWQGDPALKLFSPLQPDFQTADSRLQISPTVVAAMPSARFELKLGVSNPGRITVGALNIRVTRTFGSTTLTRKC</sequence>
<dbReference type="InterPro" id="IPR001769">
    <property type="entry name" value="Gingipain"/>
</dbReference>
<feature type="domain" description="Gingipain" evidence="2">
    <location>
        <begin position="420"/>
        <end position="797"/>
    </location>
</feature>
<dbReference type="Proteomes" id="UP001250698">
    <property type="component" value="Unassembled WGS sequence"/>
</dbReference>
<proteinExistence type="predicted"/>
<dbReference type="Pfam" id="PF01364">
    <property type="entry name" value="Peptidase_C25"/>
    <property type="match status" value="1"/>
</dbReference>
<dbReference type="RefSeq" id="WP_315998913.1">
    <property type="nucleotide sequence ID" value="NZ_JAWDJT010000008.1"/>
</dbReference>
<dbReference type="SUPFAM" id="SSF52129">
    <property type="entry name" value="Caspase-like"/>
    <property type="match status" value="1"/>
</dbReference>
<dbReference type="EMBL" id="JAWDJT010000008">
    <property type="protein sequence ID" value="MDU0371457.1"/>
    <property type="molecule type" value="Genomic_DNA"/>
</dbReference>